<evidence type="ECO:0000256" key="5">
    <source>
        <dbReference type="ARBA" id="ARBA00022538"/>
    </source>
</evidence>
<organism evidence="13 14">
    <name type="scientific">Uliginosibacterium silvisoli</name>
    <dbReference type="NCBI Taxonomy" id="3114758"/>
    <lineage>
        <taxon>Bacteria</taxon>
        <taxon>Pseudomonadati</taxon>
        <taxon>Pseudomonadota</taxon>
        <taxon>Betaproteobacteria</taxon>
        <taxon>Rhodocyclales</taxon>
        <taxon>Zoogloeaceae</taxon>
        <taxon>Uliginosibacterium</taxon>
    </lineage>
</organism>
<keyword evidence="7" id="KW-0630">Potassium</keyword>
<keyword evidence="6 11" id="KW-0812">Transmembrane</keyword>
<evidence type="ECO:0000313" key="14">
    <source>
        <dbReference type="Proteomes" id="UP001331561"/>
    </source>
</evidence>
<feature type="transmembrane region" description="Helical" evidence="11">
    <location>
        <begin position="352"/>
        <end position="371"/>
    </location>
</feature>
<dbReference type="Pfam" id="PF00999">
    <property type="entry name" value="Na_H_Exchanger"/>
    <property type="match status" value="1"/>
</dbReference>
<keyword evidence="3" id="KW-0813">Transport</keyword>
<dbReference type="Gene3D" id="3.40.50.720">
    <property type="entry name" value="NAD(P)-binding Rossmann-like Domain"/>
    <property type="match status" value="1"/>
</dbReference>
<evidence type="ECO:0000313" key="13">
    <source>
        <dbReference type="EMBL" id="MEC5384796.1"/>
    </source>
</evidence>
<feature type="transmembrane region" description="Helical" evidence="11">
    <location>
        <begin position="111"/>
        <end position="132"/>
    </location>
</feature>
<keyword evidence="9" id="KW-0406">Ion transport</keyword>
<dbReference type="Gene3D" id="1.20.1530.20">
    <property type="match status" value="1"/>
</dbReference>
<comment type="similarity">
    <text evidence="2">Belongs to the monovalent cation:proton antiporter 2 (CPA2) transporter (TC 2.A.37) family.</text>
</comment>
<dbReference type="NCBIfam" id="TIGR00932">
    <property type="entry name" value="2a37"/>
    <property type="match status" value="1"/>
</dbReference>
<dbReference type="EMBL" id="JAYXHS010000001">
    <property type="protein sequence ID" value="MEC5384796.1"/>
    <property type="molecule type" value="Genomic_DNA"/>
</dbReference>
<dbReference type="InterPro" id="IPR004771">
    <property type="entry name" value="K/H_exchanger"/>
</dbReference>
<dbReference type="PANTHER" id="PTHR46157:SF4">
    <property type="entry name" value="K(+) EFFLUX ANTIPORTER 3, CHLOROPLASTIC"/>
    <property type="match status" value="1"/>
</dbReference>
<evidence type="ECO:0000256" key="2">
    <source>
        <dbReference type="ARBA" id="ARBA00005551"/>
    </source>
</evidence>
<feature type="transmembrane region" description="Helical" evidence="11">
    <location>
        <begin position="321"/>
        <end position="340"/>
    </location>
</feature>
<sequence length="596" mass="64663">MLSQTAIFLAAAVLMVPIARKLGLGAVLGYLAAGVLIGPWGLRLIDDVEAILHFAEFGVVLFLFVIGLELQPSRLWVLRRQVFGLGSAQVLASMAAIACIALFGFGLGWRAALIVGLALAMSSTALVLQSLAEKQQLTARHGRDAFAILLFQDLAVIPILALMPMMAGGSDVDFEVLALFKAVAIIAAVIFGGRHLLRPAFKWIATLGSRETFTAAALLVVIGTTLLMEVAGLTASLGAFLAGVLLADSEYRHELEADIEPFKGLLLGLFFIAVGMSANLGLLRTEALPILSMVLLLMAVKFAVLYWLGRVTDCSNKSSRKLAVALAQGGEFAFVLFQLARQHDVLSRTQTDWLIVLVTLSMLAAPLLFVIEDKFLAPKFDDKGAQRPFDKVEETSQAVLIAGFGRVGQIVARLLALKKITFTVLDASATHVDYVRQFGSKAYYGDASRLDVLHAAGIEHAKIFVLAIDDVEASIKTAELVRRHYPNLPIYARARNRFHAYKLMDLGVKMLVRETWHGSLALAGQVLQGMKLPKGEVDAAIARFVEFDESNLKRQHAVYQDEEALVQTVKQAADELRSLFEADAAEAAREANREAA</sequence>
<accession>A0ABU6JZE5</accession>
<feature type="transmembrane region" description="Helical" evidence="11">
    <location>
        <begin position="82"/>
        <end position="105"/>
    </location>
</feature>
<dbReference type="InterPro" id="IPR006153">
    <property type="entry name" value="Cation/H_exchanger_TM"/>
</dbReference>
<dbReference type="InterPro" id="IPR036291">
    <property type="entry name" value="NAD(P)-bd_dom_sf"/>
</dbReference>
<keyword evidence="8 11" id="KW-1133">Transmembrane helix</keyword>
<feature type="transmembrane region" description="Helical" evidence="11">
    <location>
        <begin position="290"/>
        <end position="309"/>
    </location>
</feature>
<feature type="transmembrane region" description="Helical" evidence="11">
    <location>
        <begin position="50"/>
        <end position="70"/>
    </location>
</feature>
<feature type="transmembrane region" description="Helical" evidence="11">
    <location>
        <begin position="265"/>
        <end position="283"/>
    </location>
</feature>
<gene>
    <name evidence="13" type="ORF">VVD49_03630</name>
</gene>
<dbReference type="PROSITE" id="PS51201">
    <property type="entry name" value="RCK_N"/>
    <property type="match status" value="1"/>
</dbReference>
<dbReference type="Proteomes" id="UP001331561">
    <property type="component" value="Unassembled WGS sequence"/>
</dbReference>
<keyword evidence="4" id="KW-0050">Antiport</keyword>
<comment type="caution">
    <text evidence="13">The sequence shown here is derived from an EMBL/GenBank/DDBJ whole genome shotgun (WGS) entry which is preliminary data.</text>
</comment>
<feature type="transmembrane region" description="Helical" evidence="11">
    <location>
        <begin position="144"/>
        <end position="166"/>
    </location>
</feature>
<feature type="transmembrane region" description="Helical" evidence="11">
    <location>
        <begin position="218"/>
        <end position="245"/>
    </location>
</feature>
<keyword evidence="10 11" id="KW-0472">Membrane</keyword>
<dbReference type="InterPro" id="IPR003148">
    <property type="entry name" value="RCK_N"/>
</dbReference>
<keyword evidence="5" id="KW-0633">Potassium transport</keyword>
<dbReference type="SUPFAM" id="SSF51735">
    <property type="entry name" value="NAD(P)-binding Rossmann-fold domains"/>
    <property type="match status" value="1"/>
</dbReference>
<evidence type="ECO:0000256" key="1">
    <source>
        <dbReference type="ARBA" id="ARBA00004141"/>
    </source>
</evidence>
<evidence type="ECO:0000256" key="3">
    <source>
        <dbReference type="ARBA" id="ARBA00022448"/>
    </source>
</evidence>
<name>A0ABU6JZE5_9RHOO</name>
<keyword evidence="14" id="KW-1185">Reference proteome</keyword>
<evidence type="ECO:0000256" key="7">
    <source>
        <dbReference type="ARBA" id="ARBA00022958"/>
    </source>
</evidence>
<protein>
    <submittedName>
        <fullName evidence="13">Monovalent cation:proton antiporter-2 (CPA2) family protein</fullName>
    </submittedName>
</protein>
<dbReference type="RefSeq" id="WP_327597763.1">
    <property type="nucleotide sequence ID" value="NZ_JAYXHS010000001.1"/>
</dbReference>
<comment type="subcellular location">
    <subcellularLocation>
        <location evidence="1">Membrane</location>
        <topology evidence="1">Multi-pass membrane protein</topology>
    </subcellularLocation>
</comment>
<evidence type="ECO:0000256" key="6">
    <source>
        <dbReference type="ARBA" id="ARBA00022692"/>
    </source>
</evidence>
<evidence type="ECO:0000256" key="10">
    <source>
        <dbReference type="ARBA" id="ARBA00023136"/>
    </source>
</evidence>
<dbReference type="InterPro" id="IPR038770">
    <property type="entry name" value="Na+/solute_symporter_sf"/>
</dbReference>
<evidence type="ECO:0000256" key="11">
    <source>
        <dbReference type="SAM" id="Phobius"/>
    </source>
</evidence>
<feature type="transmembrane region" description="Helical" evidence="11">
    <location>
        <begin position="178"/>
        <end position="197"/>
    </location>
</feature>
<evidence type="ECO:0000256" key="9">
    <source>
        <dbReference type="ARBA" id="ARBA00023065"/>
    </source>
</evidence>
<evidence type="ECO:0000259" key="12">
    <source>
        <dbReference type="PROSITE" id="PS51201"/>
    </source>
</evidence>
<evidence type="ECO:0000256" key="8">
    <source>
        <dbReference type="ARBA" id="ARBA00022989"/>
    </source>
</evidence>
<reference evidence="13 14" key="1">
    <citation type="submission" date="2024-01" db="EMBL/GenBank/DDBJ databases">
        <title>Uliginosibacterium soil sp. nov.</title>
        <authorList>
            <person name="Lv Y."/>
        </authorList>
    </citation>
    <scope>NUCLEOTIDE SEQUENCE [LARGE SCALE GENOMIC DNA]</scope>
    <source>
        <strain evidence="13 14">H3</strain>
    </source>
</reference>
<evidence type="ECO:0000256" key="4">
    <source>
        <dbReference type="ARBA" id="ARBA00022449"/>
    </source>
</evidence>
<proteinExistence type="inferred from homology"/>
<dbReference type="PANTHER" id="PTHR46157">
    <property type="entry name" value="K(+) EFFLUX ANTIPORTER 3, CHLOROPLASTIC"/>
    <property type="match status" value="1"/>
</dbReference>
<dbReference type="Pfam" id="PF02254">
    <property type="entry name" value="TrkA_N"/>
    <property type="match status" value="1"/>
</dbReference>
<feature type="domain" description="RCK N-terminal" evidence="12">
    <location>
        <begin position="396"/>
        <end position="514"/>
    </location>
</feature>